<evidence type="ECO:0000256" key="8">
    <source>
        <dbReference type="SAM" id="MobiDB-lite"/>
    </source>
</evidence>
<keyword evidence="7" id="KW-0687">Ribonucleoprotein</keyword>
<protein>
    <recommendedName>
        <fullName evidence="4">Ribosome assembly protein 3</fullName>
    </recommendedName>
</protein>
<dbReference type="PANTHER" id="PTHR28127">
    <property type="entry name" value="RIBOSOME ASSEMBLY PROTEIN 3"/>
    <property type="match status" value="1"/>
</dbReference>
<evidence type="ECO:0000256" key="6">
    <source>
        <dbReference type="ARBA" id="ARBA00023242"/>
    </source>
</evidence>
<feature type="domain" description="Ribosome-assembly protein 3 C-terminal" evidence="9">
    <location>
        <begin position="55"/>
        <end position="100"/>
    </location>
</feature>
<comment type="similarity">
    <text evidence="3">Belongs to the RSA3 family.</text>
</comment>
<evidence type="ECO:0000256" key="4">
    <source>
        <dbReference type="ARBA" id="ARBA00015339"/>
    </source>
</evidence>
<name>A0A9P8CEP5_9HELO</name>
<feature type="region of interest" description="Disordered" evidence="8">
    <location>
        <begin position="1"/>
        <end position="48"/>
    </location>
</feature>
<dbReference type="GO" id="GO:0030687">
    <property type="term" value="C:preribosome, large subunit precursor"/>
    <property type="evidence" value="ECO:0007669"/>
    <property type="project" value="TreeGrafter"/>
</dbReference>
<evidence type="ECO:0000256" key="7">
    <source>
        <dbReference type="ARBA" id="ARBA00023274"/>
    </source>
</evidence>
<comment type="subcellular location">
    <subcellularLocation>
        <location evidence="2">Nucleus</location>
        <location evidence="2">Nucleolus</location>
    </subcellularLocation>
</comment>
<evidence type="ECO:0000313" key="11">
    <source>
        <dbReference type="Proteomes" id="UP000887226"/>
    </source>
</evidence>
<evidence type="ECO:0000256" key="1">
    <source>
        <dbReference type="ARBA" id="ARBA00003035"/>
    </source>
</evidence>
<dbReference type="InterPro" id="IPR028217">
    <property type="entry name" value="Rsa3_C"/>
</dbReference>
<feature type="compositionally biased region" description="Polar residues" evidence="8">
    <location>
        <begin position="18"/>
        <end position="39"/>
    </location>
</feature>
<gene>
    <name evidence="10" type="ORF">BJ878DRAFT_506818</name>
</gene>
<dbReference type="Proteomes" id="UP000887226">
    <property type="component" value="Unassembled WGS sequence"/>
</dbReference>
<comment type="function">
    <text evidence="1">Required for efficient biogenesis of the 60S ribosomal subunit.</text>
</comment>
<dbReference type="Pfam" id="PF14615">
    <property type="entry name" value="Rsa3"/>
    <property type="match status" value="1"/>
</dbReference>
<proteinExistence type="inferred from homology"/>
<dbReference type="PANTHER" id="PTHR28127:SF1">
    <property type="entry name" value="RIBOSOME ASSEMBLY PROTEIN 3"/>
    <property type="match status" value="1"/>
</dbReference>
<comment type="caution">
    <text evidence="10">The sequence shown here is derived from an EMBL/GenBank/DDBJ whole genome shotgun (WGS) entry which is preliminary data.</text>
</comment>
<dbReference type="GO" id="GO:0000027">
    <property type="term" value="P:ribosomal large subunit assembly"/>
    <property type="evidence" value="ECO:0007669"/>
    <property type="project" value="TreeGrafter"/>
</dbReference>
<dbReference type="GO" id="GO:0005730">
    <property type="term" value="C:nucleolus"/>
    <property type="evidence" value="ECO:0007669"/>
    <property type="project" value="UniProtKB-SubCell"/>
</dbReference>
<keyword evidence="5" id="KW-0690">Ribosome biogenesis</keyword>
<evidence type="ECO:0000256" key="3">
    <source>
        <dbReference type="ARBA" id="ARBA00006256"/>
    </source>
</evidence>
<dbReference type="OrthoDB" id="69550at2759"/>
<evidence type="ECO:0000259" key="9">
    <source>
        <dbReference type="Pfam" id="PF14615"/>
    </source>
</evidence>
<dbReference type="AlphaFoldDB" id="A0A9P8CEP5"/>
<sequence length="117" mass="13150">MDARNATKQKRRKKSKPRTQASSDSDSEHPQPTQKSLPKSDSPKALTSAEVSAAFTKYYLQHATQEFAENLDKVRAAEDFRDDALPLLVNALQQGTSLFTAEEQRRIVEAGMEKKKK</sequence>
<keyword evidence="6" id="KW-0539">Nucleus</keyword>
<reference evidence="10" key="1">
    <citation type="journal article" date="2021" name="IMA Fungus">
        <title>Genomic characterization of three marine fungi, including Emericellopsis atlantica sp. nov. with signatures of a generalist lifestyle and marine biomass degradation.</title>
        <authorList>
            <person name="Hagestad O.C."/>
            <person name="Hou L."/>
            <person name="Andersen J.H."/>
            <person name="Hansen E.H."/>
            <person name="Altermark B."/>
            <person name="Li C."/>
            <person name="Kuhnert E."/>
            <person name="Cox R.J."/>
            <person name="Crous P.W."/>
            <person name="Spatafora J.W."/>
            <person name="Lail K."/>
            <person name="Amirebrahimi M."/>
            <person name="Lipzen A."/>
            <person name="Pangilinan J."/>
            <person name="Andreopoulos W."/>
            <person name="Hayes R.D."/>
            <person name="Ng V."/>
            <person name="Grigoriev I.V."/>
            <person name="Jackson S.A."/>
            <person name="Sutton T.D.S."/>
            <person name="Dobson A.D.W."/>
            <person name="Rama T."/>
        </authorList>
    </citation>
    <scope>NUCLEOTIDE SEQUENCE</scope>
    <source>
        <strain evidence="10">TRa3180A</strain>
    </source>
</reference>
<keyword evidence="11" id="KW-1185">Reference proteome</keyword>
<evidence type="ECO:0000256" key="5">
    <source>
        <dbReference type="ARBA" id="ARBA00022517"/>
    </source>
</evidence>
<evidence type="ECO:0000256" key="2">
    <source>
        <dbReference type="ARBA" id="ARBA00004604"/>
    </source>
</evidence>
<dbReference type="EMBL" id="MU253914">
    <property type="protein sequence ID" value="KAG9244319.1"/>
    <property type="molecule type" value="Genomic_DNA"/>
</dbReference>
<evidence type="ECO:0000313" key="10">
    <source>
        <dbReference type="EMBL" id="KAG9244319.1"/>
    </source>
</evidence>
<feature type="compositionally biased region" description="Basic residues" evidence="8">
    <location>
        <begin position="7"/>
        <end position="17"/>
    </location>
</feature>
<dbReference type="InterPro" id="IPR051898">
    <property type="entry name" value="Ribosome_Assembly_3"/>
</dbReference>
<organism evidence="10 11">
    <name type="scientific">Calycina marina</name>
    <dbReference type="NCBI Taxonomy" id="1763456"/>
    <lineage>
        <taxon>Eukaryota</taxon>
        <taxon>Fungi</taxon>
        <taxon>Dikarya</taxon>
        <taxon>Ascomycota</taxon>
        <taxon>Pezizomycotina</taxon>
        <taxon>Leotiomycetes</taxon>
        <taxon>Helotiales</taxon>
        <taxon>Pezizellaceae</taxon>
        <taxon>Calycina</taxon>
    </lineage>
</organism>
<accession>A0A9P8CEP5</accession>